<dbReference type="InterPro" id="IPR050718">
    <property type="entry name" value="ApaG-like"/>
</dbReference>
<dbReference type="EMBL" id="VOXD01000006">
    <property type="protein sequence ID" value="TXF90617.1"/>
    <property type="molecule type" value="Genomic_DNA"/>
</dbReference>
<dbReference type="OrthoDB" id="9795226at2"/>
<dbReference type="InterPro" id="IPR036767">
    <property type="entry name" value="ApaG_sf"/>
</dbReference>
<dbReference type="RefSeq" id="WP_147929789.1">
    <property type="nucleotide sequence ID" value="NZ_VOXD01000006.1"/>
</dbReference>
<protein>
    <submittedName>
        <fullName evidence="2">Co2+/Mg2+ efflux protein ApaG</fullName>
    </submittedName>
</protein>
<dbReference type="AlphaFoldDB" id="A0A5C7FHN1"/>
<reference evidence="2 3" key="1">
    <citation type="submission" date="2019-08" db="EMBL/GenBank/DDBJ databases">
        <title>Lewinella sp. strain SSH13 Genome sequencing and assembly.</title>
        <authorList>
            <person name="Kim I."/>
        </authorList>
    </citation>
    <scope>NUCLEOTIDE SEQUENCE [LARGE SCALE GENOMIC DNA]</scope>
    <source>
        <strain evidence="2 3">SSH13</strain>
    </source>
</reference>
<evidence type="ECO:0000259" key="1">
    <source>
        <dbReference type="PROSITE" id="PS51087"/>
    </source>
</evidence>
<dbReference type="NCBIfam" id="NF003967">
    <property type="entry name" value="PRK05461.1"/>
    <property type="match status" value="1"/>
</dbReference>
<evidence type="ECO:0000313" key="2">
    <source>
        <dbReference type="EMBL" id="TXF90617.1"/>
    </source>
</evidence>
<dbReference type="PANTHER" id="PTHR47191:SF2">
    <property type="entry name" value="OS05G0170800 PROTEIN"/>
    <property type="match status" value="1"/>
</dbReference>
<dbReference type="InterPro" id="IPR007474">
    <property type="entry name" value="ApaG_domain"/>
</dbReference>
<comment type="caution">
    <text evidence="2">The sequence shown here is derived from an EMBL/GenBank/DDBJ whole genome shotgun (WGS) entry which is preliminary data.</text>
</comment>
<dbReference type="Pfam" id="PF04379">
    <property type="entry name" value="DUF525"/>
    <property type="match status" value="1"/>
</dbReference>
<dbReference type="Proteomes" id="UP000321907">
    <property type="component" value="Unassembled WGS sequence"/>
</dbReference>
<organism evidence="2 3">
    <name type="scientific">Neolewinella aurantiaca</name>
    <dbReference type="NCBI Taxonomy" id="2602767"/>
    <lineage>
        <taxon>Bacteria</taxon>
        <taxon>Pseudomonadati</taxon>
        <taxon>Bacteroidota</taxon>
        <taxon>Saprospiria</taxon>
        <taxon>Saprospirales</taxon>
        <taxon>Lewinellaceae</taxon>
        <taxon>Neolewinella</taxon>
    </lineage>
</organism>
<keyword evidence="3" id="KW-1185">Reference proteome</keyword>
<gene>
    <name evidence="2" type="primary">apaG</name>
    <name evidence="2" type="ORF">FUA23_05855</name>
</gene>
<sequence length="131" mass="15001">MVSLTTQDIRVSAESMYQRQYSVPAKRQYVYAYRIRIGNEGNVPVQLLSRTWEVIDGTGARRLVEGEGVVGRQPVIMPGQFHEYTSWVQFETPIGAMKGNYVMQRTGQFKEGEFFEVKVPKFVHVAPELLN</sequence>
<proteinExistence type="predicted"/>
<dbReference type="PROSITE" id="PS51087">
    <property type="entry name" value="APAG"/>
    <property type="match status" value="1"/>
</dbReference>
<name>A0A5C7FHN1_9BACT</name>
<accession>A0A5C7FHN1</accession>
<feature type="domain" description="ApaG" evidence="1">
    <location>
        <begin position="3"/>
        <end position="131"/>
    </location>
</feature>
<dbReference type="Gene3D" id="2.60.40.1470">
    <property type="entry name" value="ApaG domain"/>
    <property type="match status" value="1"/>
</dbReference>
<dbReference type="PANTHER" id="PTHR47191">
    <property type="entry name" value="OS05G0170800 PROTEIN"/>
    <property type="match status" value="1"/>
</dbReference>
<evidence type="ECO:0000313" key="3">
    <source>
        <dbReference type="Proteomes" id="UP000321907"/>
    </source>
</evidence>
<dbReference type="SUPFAM" id="SSF110069">
    <property type="entry name" value="ApaG-like"/>
    <property type="match status" value="1"/>
</dbReference>